<feature type="signal peptide" evidence="1">
    <location>
        <begin position="1"/>
        <end position="21"/>
    </location>
</feature>
<dbReference type="AlphaFoldDB" id="A0A8K0K382"/>
<comment type="caution">
    <text evidence="2">The sequence shown here is derived from an EMBL/GenBank/DDBJ whole genome shotgun (WGS) entry which is preliminary data.</text>
</comment>
<proteinExistence type="predicted"/>
<dbReference type="OrthoDB" id="422540at2759"/>
<gene>
    <name evidence="2" type="ORF">J437_LFUL008393</name>
</gene>
<dbReference type="PANTHER" id="PTHR38681:SF1">
    <property type="entry name" value="RETROVIRUS-RELATED POL POLYPROTEIN FROM TRANSPOSON 412-LIKE PROTEIN"/>
    <property type="match status" value="1"/>
</dbReference>
<organism evidence="2 3">
    <name type="scientific">Ladona fulva</name>
    <name type="common">Scarce chaser dragonfly</name>
    <name type="synonym">Libellula fulva</name>
    <dbReference type="NCBI Taxonomy" id="123851"/>
    <lineage>
        <taxon>Eukaryota</taxon>
        <taxon>Metazoa</taxon>
        <taxon>Ecdysozoa</taxon>
        <taxon>Arthropoda</taxon>
        <taxon>Hexapoda</taxon>
        <taxon>Insecta</taxon>
        <taxon>Pterygota</taxon>
        <taxon>Palaeoptera</taxon>
        <taxon>Odonata</taxon>
        <taxon>Epiprocta</taxon>
        <taxon>Anisoptera</taxon>
        <taxon>Libelluloidea</taxon>
        <taxon>Libellulidae</taxon>
        <taxon>Ladona</taxon>
    </lineage>
</organism>
<keyword evidence="3" id="KW-1185">Reference proteome</keyword>
<evidence type="ECO:0000313" key="3">
    <source>
        <dbReference type="Proteomes" id="UP000792457"/>
    </source>
</evidence>
<evidence type="ECO:0000256" key="1">
    <source>
        <dbReference type="SAM" id="SignalP"/>
    </source>
</evidence>
<reference evidence="2" key="2">
    <citation type="submission" date="2017-10" db="EMBL/GenBank/DDBJ databases">
        <title>Ladona fulva Genome sequencing and assembly.</title>
        <authorList>
            <person name="Murali S."/>
            <person name="Richards S."/>
            <person name="Bandaranaike D."/>
            <person name="Bellair M."/>
            <person name="Blankenburg K."/>
            <person name="Chao H."/>
            <person name="Dinh H."/>
            <person name="Doddapaneni H."/>
            <person name="Dugan-Rocha S."/>
            <person name="Elkadiri S."/>
            <person name="Gnanaolivu R."/>
            <person name="Hernandez B."/>
            <person name="Skinner E."/>
            <person name="Javaid M."/>
            <person name="Lee S."/>
            <person name="Li M."/>
            <person name="Ming W."/>
            <person name="Munidasa M."/>
            <person name="Muniz J."/>
            <person name="Nguyen L."/>
            <person name="Hughes D."/>
            <person name="Osuji N."/>
            <person name="Pu L.-L."/>
            <person name="Puazo M."/>
            <person name="Qu C."/>
            <person name="Quiroz J."/>
            <person name="Raj R."/>
            <person name="Weissenberger G."/>
            <person name="Xin Y."/>
            <person name="Zou X."/>
            <person name="Han Y."/>
            <person name="Worley K."/>
            <person name="Muzny D."/>
            <person name="Gibbs R."/>
        </authorList>
    </citation>
    <scope>NUCLEOTIDE SEQUENCE</scope>
    <source>
        <strain evidence="2">Sampled in the wild</strain>
    </source>
</reference>
<accession>A0A8K0K382</accession>
<reference evidence="2" key="1">
    <citation type="submission" date="2013-04" db="EMBL/GenBank/DDBJ databases">
        <authorList>
            <person name="Qu J."/>
            <person name="Murali S.C."/>
            <person name="Bandaranaike D."/>
            <person name="Bellair M."/>
            <person name="Blankenburg K."/>
            <person name="Chao H."/>
            <person name="Dinh H."/>
            <person name="Doddapaneni H."/>
            <person name="Downs B."/>
            <person name="Dugan-Rocha S."/>
            <person name="Elkadiri S."/>
            <person name="Gnanaolivu R.D."/>
            <person name="Hernandez B."/>
            <person name="Javaid M."/>
            <person name="Jayaseelan J.C."/>
            <person name="Lee S."/>
            <person name="Li M."/>
            <person name="Ming W."/>
            <person name="Munidasa M."/>
            <person name="Muniz J."/>
            <person name="Nguyen L."/>
            <person name="Ongeri F."/>
            <person name="Osuji N."/>
            <person name="Pu L.-L."/>
            <person name="Puazo M."/>
            <person name="Qu C."/>
            <person name="Quiroz J."/>
            <person name="Raj R."/>
            <person name="Weissenberger G."/>
            <person name="Xin Y."/>
            <person name="Zou X."/>
            <person name="Han Y."/>
            <person name="Richards S."/>
            <person name="Worley K."/>
            <person name="Muzny D."/>
            <person name="Gibbs R."/>
        </authorList>
    </citation>
    <scope>NUCLEOTIDE SEQUENCE</scope>
    <source>
        <strain evidence="2">Sampled in the wild</strain>
    </source>
</reference>
<name>A0A8K0K382_LADFU</name>
<dbReference type="EMBL" id="KZ308326">
    <property type="protein sequence ID" value="KAG8227521.1"/>
    <property type="molecule type" value="Genomic_DNA"/>
</dbReference>
<protein>
    <submittedName>
        <fullName evidence="2">Uncharacterized protein</fullName>
    </submittedName>
</protein>
<evidence type="ECO:0000313" key="2">
    <source>
        <dbReference type="EMBL" id="KAG8227521.1"/>
    </source>
</evidence>
<sequence length="138" mass="15596">MTERWADILPAILLGLGAAWKEDLGTTSAELVYGAPLRLPGEFLAPSADSLLDNQSSFVSQLKRHFYNLSPCPPSRHGIRKTFVFKDLASCTHVFVRNDEVRRPLQAPYNGPYEVLQRAEKNFLVRLDNRDARVAIDR</sequence>
<keyword evidence="1" id="KW-0732">Signal</keyword>
<dbReference type="PANTHER" id="PTHR38681">
    <property type="entry name" value="RETROVIRUS-RELATED POL POLYPROTEIN FROM TRANSPOSON 412-LIKE PROTEIN-RELATED"/>
    <property type="match status" value="1"/>
</dbReference>
<dbReference type="Proteomes" id="UP000792457">
    <property type="component" value="Unassembled WGS sequence"/>
</dbReference>
<feature type="chain" id="PRO_5035468227" evidence="1">
    <location>
        <begin position="22"/>
        <end position="138"/>
    </location>
</feature>